<protein>
    <submittedName>
        <fullName evidence="1">Uncharacterized protein</fullName>
    </submittedName>
</protein>
<keyword evidence="2" id="KW-1185">Reference proteome</keyword>
<gene>
    <name evidence="1" type="ORF">RFI_18377</name>
</gene>
<accession>X6MZI3</accession>
<evidence type="ECO:0000313" key="1">
    <source>
        <dbReference type="EMBL" id="ETO18869.1"/>
    </source>
</evidence>
<dbReference type="EMBL" id="ASPP01014306">
    <property type="protein sequence ID" value="ETO18869.1"/>
    <property type="molecule type" value="Genomic_DNA"/>
</dbReference>
<organism evidence="1 2">
    <name type="scientific">Reticulomyxa filosa</name>
    <dbReference type="NCBI Taxonomy" id="46433"/>
    <lineage>
        <taxon>Eukaryota</taxon>
        <taxon>Sar</taxon>
        <taxon>Rhizaria</taxon>
        <taxon>Retaria</taxon>
        <taxon>Foraminifera</taxon>
        <taxon>Monothalamids</taxon>
        <taxon>Reticulomyxidae</taxon>
        <taxon>Reticulomyxa</taxon>
    </lineage>
</organism>
<dbReference type="Proteomes" id="UP000023152">
    <property type="component" value="Unassembled WGS sequence"/>
</dbReference>
<evidence type="ECO:0000313" key="2">
    <source>
        <dbReference type="Proteomes" id="UP000023152"/>
    </source>
</evidence>
<comment type="caution">
    <text evidence="1">The sequence shown here is derived from an EMBL/GenBank/DDBJ whole genome shotgun (WGS) entry which is preliminary data.</text>
</comment>
<reference evidence="1 2" key="1">
    <citation type="journal article" date="2013" name="Curr. Biol.">
        <title>The Genome of the Foraminiferan Reticulomyxa filosa.</title>
        <authorList>
            <person name="Glockner G."/>
            <person name="Hulsmann N."/>
            <person name="Schleicher M."/>
            <person name="Noegel A.A."/>
            <person name="Eichinger L."/>
            <person name="Gallinger C."/>
            <person name="Pawlowski J."/>
            <person name="Sierra R."/>
            <person name="Euteneuer U."/>
            <person name="Pillet L."/>
            <person name="Moustafa A."/>
            <person name="Platzer M."/>
            <person name="Groth M."/>
            <person name="Szafranski K."/>
            <person name="Schliwa M."/>
        </authorList>
    </citation>
    <scope>NUCLEOTIDE SEQUENCE [LARGE SCALE GENOMIC DNA]</scope>
</reference>
<sequence>MNNSEVGTNLRGVPLIQDLVDAVTAEQGNVEAIASSNDTNETDIMHAFAITDLLTQVLSDFEDLAAGRKRRFEDVLNVAQMVQDIDRQDSKNDADVDLVVDPNVVGSKQDVAYSNFSRPIK</sequence>
<name>X6MZI3_RETFI</name>
<dbReference type="AlphaFoldDB" id="X6MZI3"/>
<proteinExistence type="predicted"/>